<sequence>MAGELRCKAIRYKTALPLIQGGSATAGPMCAERCPRDYVCEPVVPNFKAHPVVGHKENGESIFRYIYTDIQKELTVKLRQSIEVYQSVELTEESRMALGQWLEQWLKNIAPNIRPSTVRRCEGTVRNHIVPFMGDKPITQITGKDIKKLYDTLARQGNRTTGECLPAVLSVGFTPCSMKHWGRQNKF</sequence>
<organism evidence="5 6">
    <name type="scientific">Flavonifractor plautii 1_3_50AFAA</name>
    <dbReference type="NCBI Taxonomy" id="742738"/>
    <lineage>
        <taxon>Bacteria</taxon>
        <taxon>Bacillati</taxon>
        <taxon>Bacillota</taxon>
        <taxon>Clostridia</taxon>
        <taxon>Eubacteriales</taxon>
        <taxon>Oscillospiraceae</taxon>
        <taxon>Flavonifractor</taxon>
    </lineage>
</organism>
<keyword evidence="6" id="KW-1185">Reference proteome</keyword>
<gene>
    <name evidence="5" type="ORF">HMPREF9460_03563</name>
</gene>
<dbReference type="GO" id="GO:0003677">
    <property type="term" value="F:DNA binding"/>
    <property type="evidence" value="ECO:0007669"/>
    <property type="project" value="UniProtKB-UniRule"/>
</dbReference>
<evidence type="ECO:0000313" key="5">
    <source>
        <dbReference type="EMBL" id="KGF53743.1"/>
    </source>
</evidence>
<dbReference type="HOGENOM" id="CLU_1445963_0_0_9"/>
<comment type="similarity">
    <text evidence="1">Belongs to the 'phage' integrase family.</text>
</comment>
<dbReference type="Pfam" id="PF14659">
    <property type="entry name" value="Phage_int_SAM_3"/>
    <property type="match status" value="1"/>
</dbReference>
<dbReference type="AlphaFoldDB" id="A0A096B304"/>
<evidence type="ECO:0000256" key="1">
    <source>
        <dbReference type="ARBA" id="ARBA00008857"/>
    </source>
</evidence>
<dbReference type="GO" id="GO:0015074">
    <property type="term" value="P:DNA integration"/>
    <property type="evidence" value="ECO:0007669"/>
    <property type="project" value="InterPro"/>
</dbReference>
<accession>A0A096B304</accession>
<dbReference type="PROSITE" id="PS51900">
    <property type="entry name" value="CB"/>
    <property type="match status" value="1"/>
</dbReference>
<evidence type="ECO:0000256" key="2">
    <source>
        <dbReference type="ARBA" id="ARBA00023125"/>
    </source>
</evidence>
<dbReference type="InterPro" id="IPR004107">
    <property type="entry name" value="Integrase_SAM-like_N"/>
</dbReference>
<evidence type="ECO:0000313" key="6">
    <source>
        <dbReference type="Proteomes" id="UP000029585"/>
    </source>
</evidence>
<reference evidence="5 6" key="1">
    <citation type="submission" date="2011-08" db="EMBL/GenBank/DDBJ databases">
        <title>The Genome Sequence of Clostridium orbiscindens 1_3_50AFAA.</title>
        <authorList>
            <consortium name="The Broad Institute Genome Sequencing Platform"/>
            <person name="Earl A."/>
            <person name="Ward D."/>
            <person name="Feldgarden M."/>
            <person name="Gevers D."/>
            <person name="Daigneault M."/>
            <person name="Strauss J."/>
            <person name="Allen-Vercoe E."/>
            <person name="Young S.K."/>
            <person name="Zeng Q."/>
            <person name="Gargeya S."/>
            <person name="Fitzgerald M."/>
            <person name="Haas B."/>
            <person name="Abouelleil A."/>
            <person name="Alvarado L."/>
            <person name="Arachchi H.M."/>
            <person name="Berlin A."/>
            <person name="Brown A."/>
            <person name="Chapman S.B."/>
            <person name="Chen Z."/>
            <person name="Dunbar C."/>
            <person name="Freedman E."/>
            <person name="Gearin G."/>
            <person name="Gellesch M."/>
            <person name="Goldberg J."/>
            <person name="Griggs A."/>
            <person name="Gujja S."/>
            <person name="Heiman D."/>
            <person name="Howarth C."/>
            <person name="Larson L."/>
            <person name="Lui A."/>
            <person name="MacDonald P.J.P."/>
            <person name="Montmayeur A."/>
            <person name="Murphy C."/>
            <person name="Neiman D."/>
            <person name="Pearson M."/>
            <person name="Priest M."/>
            <person name="Roberts A."/>
            <person name="Saif S."/>
            <person name="Shea T."/>
            <person name="Shenoy N."/>
            <person name="Sisk P."/>
            <person name="Stolte C."/>
            <person name="Sykes S."/>
            <person name="Wortman J."/>
            <person name="Nusbaum C."/>
            <person name="Birren B."/>
        </authorList>
    </citation>
    <scope>NUCLEOTIDE SEQUENCE [LARGE SCALE GENOMIC DNA]</scope>
    <source>
        <strain evidence="5 6">1_3_50AFAA</strain>
    </source>
</reference>
<dbReference type="Gene3D" id="1.10.150.130">
    <property type="match status" value="1"/>
</dbReference>
<dbReference type="SUPFAM" id="SSF56349">
    <property type="entry name" value="DNA breaking-rejoining enzymes"/>
    <property type="match status" value="1"/>
</dbReference>
<protein>
    <recommendedName>
        <fullName evidence="4">Core-binding (CB) domain-containing protein</fullName>
    </recommendedName>
</protein>
<dbReference type="InterPro" id="IPR044068">
    <property type="entry name" value="CB"/>
</dbReference>
<dbReference type="InterPro" id="IPR011010">
    <property type="entry name" value="DNA_brk_join_enz"/>
</dbReference>
<comment type="caution">
    <text evidence="5">The sequence shown here is derived from an EMBL/GenBank/DDBJ whole genome shotgun (WGS) entry which is preliminary data.</text>
</comment>
<proteinExistence type="inferred from homology"/>
<keyword evidence="2 3" id="KW-0238">DNA-binding</keyword>
<dbReference type="eggNOG" id="COG0582">
    <property type="taxonomic scope" value="Bacteria"/>
</dbReference>
<evidence type="ECO:0000259" key="4">
    <source>
        <dbReference type="PROSITE" id="PS51900"/>
    </source>
</evidence>
<feature type="domain" description="Core-binding (CB)" evidence="4">
    <location>
        <begin position="96"/>
        <end position="187"/>
    </location>
</feature>
<dbReference type="InterPro" id="IPR010998">
    <property type="entry name" value="Integrase_recombinase_N"/>
</dbReference>
<dbReference type="EMBL" id="ADLO01000105">
    <property type="protein sequence ID" value="KGF53743.1"/>
    <property type="molecule type" value="Genomic_DNA"/>
</dbReference>
<name>A0A096B304_FLAPL</name>
<dbReference type="Proteomes" id="UP000029585">
    <property type="component" value="Unassembled WGS sequence"/>
</dbReference>
<evidence type="ECO:0000256" key="3">
    <source>
        <dbReference type="PROSITE-ProRule" id="PRU01248"/>
    </source>
</evidence>